<accession>Q2SNF7</accession>
<dbReference type="HOGENOM" id="CLU_2770135_0_0_6"/>
<dbReference type="eggNOG" id="ENOG502ZEJZ">
    <property type="taxonomic scope" value="Bacteria"/>
</dbReference>
<sequence length="69" mass="7847">MSAQKEGLCLEVNNMDEGSPNYASCMKRAKSFESMCRSRVGKDMPDMIGNKEDFRKYGMKMMDCIVPPK</sequence>
<gene>
    <name evidence="1" type="ordered locus">HCH_00927</name>
</gene>
<reference evidence="1 2" key="1">
    <citation type="journal article" date="2005" name="Nucleic Acids Res.">
        <title>Genomic blueprint of Hahella chejuensis, a marine microbe producing an algicidal agent.</title>
        <authorList>
            <person name="Jeong H."/>
            <person name="Yim J.H."/>
            <person name="Lee C."/>
            <person name="Choi S.-H."/>
            <person name="Park Y.K."/>
            <person name="Yoon S.H."/>
            <person name="Hur C.-G."/>
            <person name="Kang H.-Y."/>
            <person name="Kim D."/>
            <person name="Lee H.H."/>
            <person name="Park K.H."/>
            <person name="Park S.-H."/>
            <person name="Park H.-S."/>
            <person name="Lee H.K."/>
            <person name="Oh T.K."/>
            <person name="Kim J.F."/>
        </authorList>
    </citation>
    <scope>NUCLEOTIDE SEQUENCE [LARGE SCALE GENOMIC DNA]</scope>
    <source>
        <strain evidence="1 2">KCTC 2396</strain>
    </source>
</reference>
<organism evidence="1 2">
    <name type="scientific">Hahella chejuensis (strain KCTC 2396)</name>
    <dbReference type="NCBI Taxonomy" id="349521"/>
    <lineage>
        <taxon>Bacteria</taxon>
        <taxon>Pseudomonadati</taxon>
        <taxon>Pseudomonadota</taxon>
        <taxon>Gammaproteobacteria</taxon>
        <taxon>Oceanospirillales</taxon>
        <taxon>Hahellaceae</taxon>
        <taxon>Hahella</taxon>
    </lineage>
</organism>
<name>Q2SNF7_HAHCH</name>
<dbReference type="AlphaFoldDB" id="Q2SNF7"/>
<evidence type="ECO:0000313" key="1">
    <source>
        <dbReference type="EMBL" id="ABC27817.1"/>
    </source>
</evidence>
<protein>
    <submittedName>
        <fullName evidence="1">Uncharacterized protein</fullName>
    </submittedName>
</protein>
<evidence type="ECO:0000313" key="2">
    <source>
        <dbReference type="Proteomes" id="UP000000238"/>
    </source>
</evidence>
<keyword evidence="2" id="KW-1185">Reference proteome</keyword>
<dbReference type="Proteomes" id="UP000000238">
    <property type="component" value="Chromosome"/>
</dbReference>
<proteinExistence type="predicted"/>
<dbReference type="EMBL" id="CP000155">
    <property type="protein sequence ID" value="ABC27817.1"/>
    <property type="molecule type" value="Genomic_DNA"/>
</dbReference>
<dbReference type="KEGG" id="hch:HCH_00927"/>